<protein>
    <submittedName>
        <fullName evidence="2">Uncharacterized protein</fullName>
    </submittedName>
</protein>
<name>F4QTZ5_9CAUL</name>
<reference evidence="3" key="1">
    <citation type="submission" date="2011-03" db="EMBL/GenBank/DDBJ databases">
        <title>Draft genome sequence of Brevundimonas diminuta.</title>
        <authorList>
            <person name="Brown P.J.B."/>
            <person name="Buechlein A."/>
            <person name="Hemmerich C."/>
            <person name="Brun Y.V."/>
        </authorList>
    </citation>
    <scope>NUCLEOTIDE SEQUENCE [LARGE SCALE GENOMIC DNA]</scope>
    <source>
        <strain evidence="3">C19</strain>
    </source>
</reference>
<proteinExistence type="predicted"/>
<dbReference type="HOGENOM" id="CLU_2271607_0_0_5"/>
<gene>
    <name evidence="2" type="ORF">ABI_46430</name>
</gene>
<evidence type="ECO:0000256" key="1">
    <source>
        <dbReference type="SAM" id="SignalP"/>
    </source>
</evidence>
<dbReference type="EMBL" id="GL883081">
    <property type="protein sequence ID" value="EGF89295.1"/>
    <property type="molecule type" value="Genomic_DNA"/>
</dbReference>
<dbReference type="AlphaFoldDB" id="F4QTZ5"/>
<accession>F4QTZ5</accession>
<keyword evidence="1" id="KW-0732">Signal</keyword>
<feature type="signal peptide" evidence="1">
    <location>
        <begin position="1"/>
        <end position="16"/>
    </location>
</feature>
<keyword evidence="3" id="KW-1185">Reference proteome</keyword>
<dbReference type="Proteomes" id="UP000006512">
    <property type="component" value="Unassembled WGS sequence"/>
</dbReference>
<feature type="chain" id="PRO_5003314467" evidence="1">
    <location>
        <begin position="17"/>
        <end position="102"/>
    </location>
</feature>
<organism evidence="2 3">
    <name type="scientific">Asticcacaulis biprosthecium C19</name>
    <dbReference type="NCBI Taxonomy" id="715226"/>
    <lineage>
        <taxon>Bacteria</taxon>
        <taxon>Pseudomonadati</taxon>
        <taxon>Pseudomonadota</taxon>
        <taxon>Alphaproteobacteria</taxon>
        <taxon>Caulobacterales</taxon>
        <taxon>Caulobacteraceae</taxon>
        <taxon>Asticcacaulis</taxon>
    </lineage>
</organism>
<dbReference type="STRING" id="715226.ABI_46430"/>
<evidence type="ECO:0000313" key="2">
    <source>
        <dbReference type="EMBL" id="EGF89295.1"/>
    </source>
</evidence>
<sequence>MVALLVLSSAACPVLAEDYSAKVDQAVNAYNEGINAEENGRYADACASYRYAADRFESAIYALVGQPMYTEEQREGIKAYANHLQENVDSAKQNAREVCGKS</sequence>
<evidence type="ECO:0000313" key="3">
    <source>
        <dbReference type="Proteomes" id="UP000006512"/>
    </source>
</evidence>
<dbReference type="Gene3D" id="1.20.58.80">
    <property type="entry name" value="Phosphotransferase system, lactose/cellobiose-type IIA subunit"/>
    <property type="match status" value="1"/>
</dbReference>